<reference evidence="2" key="1">
    <citation type="submission" date="2015-04" db="UniProtKB">
        <authorList>
            <consortium name="EnsemblPlants"/>
        </authorList>
    </citation>
    <scope>IDENTIFICATION</scope>
</reference>
<sequence>MKKLVTVIGMQQLSSRLATKSYRTLPKPHAAGRQADNHNGHAAQQWRRAAMTSVQGRPAKTGAVVDDGGGLPPVARTSSAT</sequence>
<accession>A0A0E0BM43</accession>
<dbReference type="AlphaFoldDB" id="A0A0E0BM43"/>
<dbReference type="HOGENOM" id="CLU_2577723_0_0_1"/>
<proteinExistence type="predicted"/>
<keyword evidence="3" id="KW-1185">Reference proteome</keyword>
<dbReference type="Proteomes" id="UP000026961">
    <property type="component" value="Chromosome 11"/>
</dbReference>
<dbReference type="Gramene" id="OGLUM11G21910.1">
    <property type="protein sequence ID" value="OGLUM11G21910.1"/>
    <property type="gene ID" value="OGLUM11G21910"/>
</dbReference>
<evidence type="ECO:0000256" key="1">
    <source>
        <dbReference type="SAM" id="MobiDB-lite"/>
    </source>
</evidence>
<feature type="region of interest" description="Disordered" evidence="1">
    <location>
        <begin position="56"/>
        <end position="81"/>
    </location>
</feature>
<protein>
    <submittedName>
        <fullName evidence="2">Uncharacterized protein</fullName>
    </submittedName>
</protein>
<evidence type="ECO:0000313" key="2">
    <source>
        <dbReference type="EnsemblPlants" id="OGLUM11G21910.1"/>
    </source>
</evidence>
<organism evidence="2">
    <name type="scientific">Oryza glumipatula</name>
    <dbReference type="NCBI Taxonomy" id="40148"/>
    <lineage>
        <taxon>Eukaryota</taxon>
        <taxon>Viridiplantae</taxon>
        <taxon>Streptophyta</taxon>
        <taxon>Embryophyta</taxon>
        <taxon>Tracheophyta</taxon>
        <taxon>Spermatophyta</taxon>
        <taxon>Magnoliopsida</taxon>
        <taxon>Liliopsida</taxon>
        <taxon>Poales</taxon>
        <taxon>Poaceae</taxon>
        <taxon>BOP clade</taxon>
        <taxon>Oryzoideae</taxon>
        <taxon>Oryzeae</taxon>
        <taxon>Oryzinae</taxon>
        <taxon>Oryza</taxon>
    </lineage>
</organism>
<reference evidence="2" key="2">
    <citation type="submission" date="2018-05" db="EMBL/GenBank/DDBJ databases">
        <title>OgluRS3 (Oryza glumaepatula Reference Sequence Version 3).</title>
        <authorList>
            <person name="Zhang J."/>
            <person name="Kudrna D."/>
            <person name="Lee S."/>
            <person name="Talag J."/>
            <person name="Welchert J."/>
            <person name="Wing R.A."/>
        </authorList>
    </citation>
    <scope>NUCLEOTIDE SEQUENCE [LARGE SCALE GENOMIC DNA]</scope>
</reference>
<evidence type="ECO:0000313" key="3">
    <source>
        <dbReference type="Proteomes" id="UP000026961"/>
    </source>
</evidence>
<name>A0A0E0BM43_9ORYZ</name>
<dbReference type="EnsemblPlants" id="OGLUM11G21910.1">
    <property type="protein sequence ID" value="OGLUM11G21910.1"/>
    <property type="gene ID" value="OGLUM11G21910"/>
</dbReference>